<dbReference type="EMBL" id="KV722436">
    <property type="protein sequence ID" value="OCH89036.1"/>
    <property type="molecule type" value="Genomic_DNA"/>
</dbReference>
<dbReference type="Proteomes" id="UP000250043">
    <property type="component" value="Unassembled WGS sequence"/>
</dbReference>
<name>A0A8E2DJH2_9APHY</name>
<evidence type="ECO:0000313" key="2">
    <source>
        <dbReference type="Proteomes" id="UP000250043"/>
    </source>
</evidence>
<reference evidence="1 2" key="1">
    <citation type="submission" date="2016-07" db="EMBL/GenBank/DDBJ databases">
        <title>Draft genome of the white-rot fungus Obba rivulosa 3A-2.</title>
        <authorList>
            <consortium name="DOE Joint Genome Institute"/>
            <person name="Miettinen O."/>
            <person name="Riley R."/>
            <person name="Acob R."/>
            <person name="Barry K."/>
            <person name="Cullen D."/>
            <person name="De Vries R."/>
            <person name="Hainaut M."/>
            <person name="Hatakka A."/>
            <person name="Henrissat B."/>
            <person name="Hilden K."/>
            <person name="Kuo R."/>
            <person name="Labutti K."/>
            <person name="Lipzen A."/>
            <person name="Makela M.R."/>
            <person name="Sandor L."/>
            <person name="Spatafora J.W."/>
            <person name="Grigoriev I.V."/>
            <person name="Hibbett D.S."/>
        </authorList>
    </citation>
    <scope>NUCLEOTIDE SEQUENCE [LARGE SCALE GENOMIC DNA]</scope>
    <source>
        <strain evidence="1 2">3A-2</strain>
    </source>
</reference>
<gene>
    <name evidence="1" type="ORF">OBBRIDRAFT_794618</name>
</gene>
<dbReference type="OrthoDB" id="2602444at2759"/>
<protein>
    <submittedName>
        <fullName evidence="1">Uncharacterized protein</fullName>
    </submittedName>
</protein>
<proteinExistence type="predicted"/>
<evidence type="ECO:0000313" key="1">
    <source>
        <dbReference type="EMBL" id="OCH89036.1"/>
    </source>
</evidence>
<accession>A0A8E2DJH2</accession>
<dbReference type="AlphaFoldDB" id="A0A8E2DJH2"/>
<keyword evidence="2" id="KW-1185">Reference proteome</keyword>
<sequence length="96" mass="11478">MRLGKDTTMEDRYYTISESAWDLIKRARVAHECRLRRVVAPSGKSWWCLALACTDPYERTIHTPRYMPTQEKIDRLKAVLMKKDHIEPRWWKGTDL</sequence>
<organism evidence="1 2">
    <name type="scientific">Obba rivulosa</name>
    <dbReference type="NCBI Taxonomy" id="1052685"/>
    <lineage>
        <taxon>Eukaryota</taxon>
        <taxon>Fungi</taxon>
        <taxon>Dikarya</taxon>
        <taxon>Basidiomycota</taxon>
        <taxon>Agaricomycotina</taxon>
        <taxon>Agaricomycetes</taxon>
        <taxon>Polyporales</taxon>
        <taxon>Gelatoporiaceae</taxon>
        <taxon>Obba</taxon>
    </lineage>
</organism>